<gene>
    <name evidence="1" type="primary">LOKI_30</name>
</gene>
<dbReference type="RefSeq" id="YP_009626215.1">
    <property type="nucleotide sequence ID" value="NC_042137.1"/>
</dbReference>
<organism evidence="1 2">
    <name type="scientific">Acinetobacter phage Loki</name>
    <dbReference type="NCBI Taxonomy" id="1970374"/>
    <lineage>
        <taxon>Viruses</taxon>
        <taxon>Duplodnaviria</taxon>
        <taxon>Heunggongvirae</taxon>
        <taxon>Uroviricota</taxon>
        <taxon>Caudoviricetes</taxon>
        <taxon>Lokivirus</taxon>
        <taxon>Lokivirus loki</taxon>
    </lineage>
</organism>
<dbReference type="EMBL" id="LN890663">
    <property type="protein sequence ID" value="CUS06491.1"/>
    <property type="molecule type" value="Genomic_DNA"/>
</dbReference>
<proteinExistence type="predicted"/>
<dbReference type="GeneID" id="40103116"/>
<dbReference type="InterPro" id="IPR055597">
    <property type="entry name" value="DUF7173"/>
</dbReference>
<dbReference type="KEGG" id="vg:40103116"/>
<accession>A0A0P1KLD9</accession>
<name>A0A0P1KLD9_9CAUD</name>
<evidence type="ECO:0000313" key="2">
    <source>
        <dbReference type="Proteomes" id="UP000271981"/>
    </source>
</evidence>
<reference evidence="2" key="1">
    <citation type="submission" date="2015-10" db="EMBL/GenBank/DDBJ databases">
        <authorList>
            <person name="Turner D."/>
        </authorList>
    </citation>
    <scope>NUCLEOTIDE SEQUENCE [LARGE SCALE GENOMIC DNA]</scope>
</reference>
<protein>
    <submittedName>
        <fullName evidence="1">Uncharacterized protein</fullName>
    </submittedName>
</protein>
<sequence>MNTQVQTMDFSQVSNDNLITGWSDLKEQMNRLKAQELEMRNEIIKRFFSRDLDKEGTINHELGRGWKLKAEFKKTYGFTTTEDLNAALDKLEDQSPEFKLLVERLVGWSPKLSVSEYKKLPDDFRKIIDEVIVIKPSQPTVTLVEPKTK</sequence>
<dbReference type="Proteomes" id="UP000271981">
    <property type="component" value="Genome"/>
</dbReference>
<dbReference type="OrthoDB" id="14769at10239"/>
<evidence type="ECO:0000313" key="1">
    <source>
        <dbReference type="EMBL" id="CUS06491.1"/>
    </source>
</evidence>
<keyword evidence="2" id="KW-1185">Reference proteome</keyword>
<dbReference type="Pfam" id="PF23791">
    <property type="entry name" value="DUF7173"/>
    <property type="match status" value="1"/>
</dbReference>